<dbReference type="Gene3D" id="1.20.58.1590">
    <property type="entry name" value="Tethering factor for nuclear proteasome Cut8/Sts1"/>
    <property type="match status" value="1"/>
</dbReference>
<evidence type="ECO:0000256" key="7">
    <source>
        <dbReference type="SAM" id="MobiDB-lite"/>
    </source>
</evidence>
<evidence type="ECO:0000313" key="8">
    <source>
        <dbReference type="EMBL" id="KAK8244225.1"/>
    </source>
</evidence>
<gene>
    <name evidence="8" type="ORF">HDK90DRAFT_149335</name>
</gene>
<evidence type="ECO:0000256" key="1">
    <source>
        <dbReference type="ARBA" id="ARBA00006199"/>
    </source>
</evidence>
<keyword evidence="6" id="KW-0963">Cytoplasm</keyword>
<name>A0ABR1Z0G1_9PEZI</name>
<protein>
    <recommendedName>
        <fullName evidence="3 6">Tethering factor for nuclear proteasome STS1</fullName>
    </recommendedName>
</protein>
<sequence>MNSVLATSPLSPAPHLLQSARLSPSRSMLQNSSAMASKRKRDEDPSDQDERMSASPERSPSMPHRDLPQRQMARTTKRMRTNLSGRPLALPRLLETLGPDDMRSLLQSICQRHPDIGAEVVSTAPRPSVSSALQVLSNYESAFQAAFPYGDNNSSDYVFNRVKDALRNLLEALKDYTPHFLPPEENLAATSLSYLDAATQILHRLPNWESSFHNRHKQEAYEEIAKAWALVIREAAKRGGGIQLQYGGWDQKVAKHNELSGNKMTEALNEVRSHLGWMHFEGQQSNMAPNDPTSIRQQLLSGTYGQGLPVRVGPW</sequence>
<feature type="compositionally biased region" description="Basic and acidic residues" evidence="7">
    <location>
        <begin position="40"/>
        <end position="52"/>
    </location>
</feature>
<evidence type="ECO:0000256" key="2">
    <source>
        <dbReference type="ARBA" id="ARBA00011464"/>
    </source>
</evidence>
<comment type="caution">
    <text evidence="8">The sequence shown here is derived from an EMBL/GenBank/DDBJ whole genome shotgun (WGS) entry which is preliminary data.</text>
</comment>
<dbReference type="Proteomes" id="UP001492380">
    <property type="component" value="Unassembled WGS sequence"/>
</dbReference>
<organism evidence="8 9">
    <name type="scientific">Phyllosticta capitalensis</name>
    <dbReference type="NCBI Taxonomy" id="121624"/>
    <lineage>
        <taxon>Eukaryota</taxon>
        <taxon>Fungi</taxon>
        <taxon>Dikarya</taxon>
        <taxon>Ascomycota</taxon>
        <taxon>Pezizomycotina</taxon>
        <taxon>Dothideomycetes</taxon>
        <taxon>Dothideomycetes incertae sedis</taxon>
        <taxon>Botryosphaeriales</taxon>
        <taxon>Phyllostictaceae</taxon>
        <taxon>Phyllosticta</taxon>
    </lineage>
</organism>
<dbReference type="GO" id="GO:0000502">
    <property type="term" value="C:proteasome complex"/>
    <property type="evidence" value="ECO:0007669"/>
    <property type="project" value="UniProtKB-KW"/>
</dbReference>
<evidence type="ECO:0000256" key="3">
    <source>
        <dbReference type="ARBA" id="ARBA00016204"/>
    </source>
</evidence>
<evidence type="ECO:0000313" key="9">
    <source>
        <dbReference type="Proteomes" id="UP001492380"/>
    </source>
</evidence>
<keyword evidence="8" id="KW-0647">Proteasome</keyword>
<proteinExistence type="inferred from homology"/>
<feature type="compositionally biased region" description="Polar residues" evidence="7">
    <location>
        <begin position="1"/>
        <end position="10"/>
    </location>
</feature>
<feature type="compositionally biased region" description="Polar residues" evidence="7">
    <location>
        <begin position="20"/>
        <end position="35"/>
    </location>
</feature>
<dbReference type="InterPro" id="IPR013868">
    <property type="entry name" value="Cut8/Sts1_fam"/>
</dbReference>
<keyword evidence="6" id="KW-0653">Protein transport</keyword>
<evidence type="ECO:0000256" key="6">
    <source>
        <dbReference type="RuleBase" id="RU368013"/>
    </source>
</evidence>
<comment type="similarity">
    <text evidence="1 6">Belongs to the cut8/STS1 family.</text>
</comment>
<dbReference type="PANTHER" id="PTHR28032">
    <property type="entry name" value="FI02826P"/>
    <property type="match status" value="1"/>
</dbReference>
<dbReference type="PANTHER" id="PTHR28032:SF1">
    <property type="entry name" value="FI02826P"/>
    <property type="match status" value="1"/>
</dbReference>
<dbReference type="InterPro" id="IPR038422">
    <property type="entry name" value="Cut8/Sts1_sf"/>
</dbReference>
<comment type="subunit">
    <text evidence="2 6">Binds the proteasome.</text>
</comment>
<accession>A0ABR1Z0G1</accession>
<evidence type="ECO:0000256" key="5">
    <source>
        <dbReference type="ARBA" id="ARBA00025651"/>
    </source>
</evidence>
<evidence type="ECO:0000256" key="4">
    <source>
        <dbReference type="ARBA" id="ARBA00023242"/>
    </source>
</evidence>
<keyword evidence="9" id="KW-1185">Reference proteome</keyword>
<comment type="function">
    <text evidence="5 6">Involved in ubiquitin-mediated protein degradation. Regulatory factor in the ubiquitin/proteasome pathway that controls the turnover of proteasome substrates. Targets proteasomes to the nucleus and facilitates the degradation of nuclear proteins.</text>
</comment>
<dbReference type="Pfam" id="PF08559">
    <property type="entry name" value="Cut8"/>
    <property type="match status" value="1"/>
</dbReference>
<keyword evidence="6" id="KW-0813">Transport</keyword>
<reference evidence="8 9" key="1">
    <citation type="submission" date="2024-04" db="EMBL/GenBank/DDBJ databases">
        <title>Phyllosticta paracitricarpa is synonymous to the EU quarantine fungus P. citricarpa based on phylogenomic analyses.</title>
        <authorList>
            <consortium name="Lawrence Berkeley National Laboratory"/>
            <person name="Van Ingen-Buijs V.A."/>
            <person name="Van Westerhoven A.C."/>
            <person name="Haridas S."/>
            <person name="Skiadas P."/>
            <person name="Martin F."/>
            <person name="Groenewald J.Z."/>
            <person name="Crous P.W."/>
            <person name="Seidl M.F."/>
        </authorList>
    </citation>
    <scope>NUCLEOTIDE SEQUENCE [LARGE SCALE GENOMIC DNA]</scope>
    <source>
        <strain evidence="8 9">CBS 123374</strain>
    </source>
</reference>
<comment type="subcellular location">
    <subcellularLocation>
        <location evidence="6">Cytoplasm</location>
    </subcellularLocation>
    <subcellularLocation>
        <location evidence="6">Nucleus</location>
    </subcellularLocation>
</comment>
<feature type="region of interest" description="Disordered" evidence="7">
    <location>
        <begin position="1"/>
        <end position="84"/>
    </location>
</feature>
<dbReference type="EMBL" id="JBBWRZ010000002">
    <property type="protein sequence ID" value="KAK8244225.1"/>
    <property type="molecule type" value="Genomic_DNA"/>
</dbReference>
<keyword evidence="4 6" id="KW-0539">Nucleus</keyword>